<evidence type="ECO:0000313" key="1">
    <source>
        <dbReference type="EMBL" id="KAJ8675992.1"/>
    </source>
</evidence>
<name>A0ACC2NXZ3_9HYME</name>
<reference evidence="1" key="1">
    <citation type="submission" date="2023-04" db="EMBL/GenBank/DDBJ databases">
        <title>A chromosome-level genome assembly of the parasitoid wasp Eretmocerus hayati.</title>
        <authorList>
            <person name="Zhong Y."/>
            <person name="Liu S."/>
            <person name="Liu Y."/>
        </authorList>
    </citation>
    <scope>NUCLEOTIDE SEQUENCE</scope>
    <source>
        <strain evidence="1">ZJU_SS_LIU_2023</strain>
    </source>
</reference>
<organism evidence="1 2">
    <name type="scientific">Eretmocerus hayati</name>
    <dbReference type="NCBI Taxonomy" id="131215"/>
    <lineage>
        <taxon>Eukaryota</taxon>
        <taxon>Metazoa</taxon>
        <taxon>Ecdysozoa</taxon>
        <taxon>Arthropoda</taxon>
        <taxon>Hexapoda</taxon>
        <taxon>Insecta</taxon>
        <taxon>Pterygota</taxon>
        <taxon>Neoptera</taxon>
        <taxon>Endopterygota</taxon>
        <taxon>Hymenoptera</taxon>
        <taxon>Apocrita</taxon>
        <taxon>Proctotrupomorpha</taxon>
        <taxon>Chalcidoidea</taxon>
        <taxon>Aphelinidae</taxon>
        <taxon>Aphelininae</taxon>
        <taxon>Eretmocerus</taxon>
    </lineage>
</organism>
<keyword evidence="2" id="KW-1185">Reference proteome</keyword>
<accession>A0ACC2NXZ3</accession>
<dbReference type="EMBL" id="CM056742">
    <property type="protein sequence ID" value="KAJ8675992.1"/>
    <property type="molecule type" value="Genomic_DNA"/>
</dbReference>
<sequence>MVRKLHAPPIIDPHVKELVLHCDYDLHGNELYSVSWYRNDQMLFKYQPSSSPPGIDFQTDSDNQYSPRDVKVLPNKSNATHLLLEGNQDISQENLPRYEGTYTCEVLIERTFLADFAMANVSAAILPKSYPMIEGLSSTYQESAQLDATCSSAPSWPPADLTFLVNGQKVDRKFTREKRVQPAGAIASSSQLTISIPLERYDFPKGELRIVCRATLPGLSTEYKYEREYTAKFEEVDNQRFAQELPSLLSAGFRPTPTFLSLLCVVFSQSMLRNHLGSSWLVIRAESL</sequence>
<gene>
    <name evidence="1" type="ORF">QAD02_011778</name>
</gene>
<dbReference type="Proteomes" id="UP001239111">
    <property type="component" value="Chromosome 2"/>
</dbReference>
<comment type="caution">
    <text evidence="1">The sequence shown here is derived from an EMBL/GenBank/DDBJ whole genome shotgun (WGS) entry which is preliminary data.</text>
</comment>
<evidence type="ECO:0000313" key="2">
    <source>
        <dbReference type="Proteomes" id="UP001239111"/>
    </source>
</evidence>
<protein>
    <submittedName>
        <fullName evidence="1">Uncharacterized protein</fullName>
    </submittedName>
</protein>
<proteinExistence type="predicted"/>